<dbReference type="Gene3D" id="1.20.80.10">
    <property type="match status" value="1"/>
</dbReference>
<feature type="non-terminal residue" evidence="3">
    <location>
        <position position="180"/>
    </location>
</feature>
<name>A0A238BNH5_9BILA</name>
<sequence length="180" mass="21160">MLLLSDHLDIDAEIFKQICALWMVSDLLEVQLKPHHNPYEIRKNWIQFLQRFTNAESSELIADEPLLVLKRNVQLSIGRERELEEDYTNEILTEILYRSAKQEVLNGRYICDIDLSIKLAALQMAIELEPNEDLELDLFGEEIEVFFPLKYRHSVKTFHLFGIPIIGCKGLETRVLQEYR</sequence>
<evidence type="ECO:0000256" key="1">
    <source>
        <dbReference type="ARBA" id="ARBA00039547"/>
    </source>
</evidence>
<feature type="domain" description="FERM" evidence="2">
    <location>
        <begin position="1"/>
        <end position="180"/>
    </location>
</feature>
<dbReference type="PROSITE" id="PS50057">
    <property type="entry name" value="FERM_3"/>
    <property type="match status" value="1"/>
</dbReference>
<organism evidence="3 4">
    <name type="scientific">Onchocerca flexuosa</name>
    <dbReference type="NCBI Taxonomy" id="387005"/>
    <lineage>
        <taxon>Eukaryota</taxon>
        <taxon>Metazoa</taxon>
        <taxon>Ecdysozoa</taxon>
        <taxon>Nematoda</taxon>
        <taxon>Chromadorea</taxon>
        <taxon>Rhabditida</taxon>
        <taxon>Spirurina</taxon>
        <taxon>Spiruromorpha</taxon>
        <taxon>Filarioidea</taxon>
        <taxon>Onchocercidae</taxon>
        <taxon>Onchocerca</taxon>
    </lineage>
</organism>
<protein>
    <recommendedName>
        <fullName evidence="1">FERM domain-containing protein 8</fullName>
    </recommendedName>
</protein>
<dbReference type="PANTHER" id="PTHR13283">
    <property type="entry name" value="KREV INTERACTION TRAPPED 1-RELATED"/>
    <property type="match status" value="1"/>
</dbReference>
<dbReference type="AlphaFoldDB" id="A0A238BNH5"/>
<dbReference type="CDD" id="cd14473">
    <property type="entry name" value="FERM_B-lobe"/>
    <property type="match status" value="1"/>
</dbReference>
<dbReference type="OrthoDB" id="2142533at2759"/>
<dbReference type="InterPro" id="IPR035963">
    <property type="entry name" value="FERM_2"/>
</dbReference>
<evidence type="ECO:0000313" key="4">
    <source>
        <dbReference type="Proteomes" id="UP000242913"/>
    </source>
</evidence>
<evidence type="ECO:0000313" key="3">
    <source>
        <dbReference type="EMBL" id="OZC06813.1"/>
    </source>
</evidence>
<dbReference type="SUPFAM" id="SSF47031">
    <property type="entry name" value="Second domain of FERM"/>
    <property type="match status" value="1"/>
</dbReference>
<gene>
    <name evidence="3" type="ORF">X798_06210</name>
</gene>
<dbReference type="InterPro" id="IPR000299">
    <property type="entry name" value="FERM_domain"/>
</dbReference>
<reference evidence="3 4" key="1">
    <citation type="submission" date="2015-12" db="EMBL/GenBank/DDBJ databases">
        <title>Draft genome of the nematode, Onchocerca flexuosa.</title>
        <authorList>
            <person name="Mitreva M."/>
        </authorList>
    </citation>
    <scope>NUCLEOTIDE SEQUENCE [LARGE SCALE GENOMIC DNA]</scope>
    <source>
        <strain evidence="3">Red Deer</strain>
    </source>
</reference>
<dbReference type="EMBL" id="KZ270060">
    <property type="protein sequence ID" value="OZC06813.1"/>
    <property type="molecule type" value="Genomic_DNA"/>
</dbReference>
<accession>A0A238BNH5</accession>
<evidence type="ECO:0000259" key="2">
    <source>
        <dbReference type="PROSITE" id="PS50057"/>
    </source>
</evidence>
<proteinExistence type="predicted"/>
<dbReference type="Gene3D" id="3.10.20.90">
    <property type="entry name" value="Phosphatidylinositol 3-kinase Catalytic Subunit, Chain A, domain 1"/>
    <property type="match status" value="1"/>
</dbReference>
<dbReference type="PANTHER" id="PTHR13283:SF10">
    <property type="entry name" value="FERM DOMAIN-CONTAINING PROTEIN 8"/>
    <property type="match status" value="1"/>
</dbReference>
<dbReference type="InterPro" id="IPR014352">
    <property type="entry name" value="FERM/acyl-CoA-bd_prot_sf"/>
</dbReference>
<keyword evidence="4" id="KW-1185">Reference proteome</keyword>
<dbReference type="GO" id="GO:0005886">
    <property type="term" value="C:plasma membrane"/>
    <property type="evidence" value="ECO:0007669"/>
    <property type="project" value="TreeGrafter"/>
</dbReference>
<dbReference type="Proteomes" id="UP000242913">
    <property type="component" value="Unassembled WGS sequence"/>
</dbReference>
<dbReference type="GO" id="GO:0090090">
    <property type="term" value="P:negative regulation of canonical Wnt signaling pathway"/>
    <property type="evidence" value="ECO:0007669"/>
    <property type="project" value="TreeGrafter"/>
</dbReference>
<dbReference type="InterPro" id="IPR051594">
    <property type="entry name" value="KRIT1/FRMD8"/>
</dbReference>
<dbReference type="InterPro" id="IPR019748">
    <property type="entry name" value="FERM_central"/>
</dbReference>
<dbReference type="Pfam" id="PF00373">
    <property type="entry name" value="FERM_M"/>
    <property type="match status" value="1"/>
</dbReference>